<sequence length="593" mass="67000">MDTPVPVVPVASVVAAPPQPSVVDSVEKPLMAKPALVPVLLDGQGDALLSTFAMDLLVKRTIAIVGKQDWVWRQIVLCGQKMEVFKNTKLVDCFYMQHCDIQESTPHTFDLYEHGEVKLSFFIASATLRDRFLSIFHASTTTMYWSRPASTLMDDMIAVATSIVEAAAVRPPMKAPDVPASGITVSQVQTYLAHLKGLYDTLPAFATKEDMYGCVLELEASYLANPTEGLVHEILKLYPEYASRAADGSLERMTVQLNCSQCPQCQKPFHHTTTFNLHVGGKTLICDACENWIHYETFKLAQMRQEIPTFDFKIGIPLFQTKRSLPMPQIPRDGKAKTYMDRLWRIVFEDECLTHHRVTYSAKFALEERMIANLNRLDLVQLIYRQLLFMGQIVTNFDYWNHPTVIQAAIHRYDKFRVLAYAPKAQNLAATLDIILVGQTHQQTSSTAVLPIDKGSDSILVRLGDTAFAWGEAFNEAYSSCAMDVDEWVQTKPGNEEVQHRMLRNQWAKYCRLPSRDCRFVGVEEIYPSELIGLESPEDTVAVSVIGALETDINISRGKFRAALPADASRIYTYRYTREVRTLLEKMLSPGWY</sequence>
<dbReference type="EMBL" id="VJMJ01000200">
    <property type="protein sequence ID" value="KAF0727211.1"/>
    <property type="molecule type" value="Genomic_DNA"/>
</dbReference>
<dbReference type="Proteomes" id="UP000481153">
    <property type="component" value="Unassembled WGS sequence"/>
</dbReference>
<proteinExistence type="predicted"/>
<dbReference type="VEuPathDB" id="FungiDB:AeMF1_000125"/>
<dbReference type="Pfam" id="PF07173">
    <property type="entry name" value="GRDP-like"/>
    <property type="match status" value="1"/>
</dbReference>
<protein>
    <submittedName>
        <fullName evidence="1">Uncharacterized protein</fullName>
    </submittedName>
</protein>
<gene>
    <name evidence="1" type="ORF">Ae201684_014740</name>
</gene>
<accession>A0A6G0WJ03</accession>
<organism evidence="1 2">
    <name type="scientific">Aphanomyces euteiches</name>
    <dbReference type="NCBI Taxonomy" id="100861"/>
    <lineage>
        <taxon>Eukaryota</taxon>
        <taxon>Sar</taxon>
        <taxon>Stramenopiles</taxon>
        <taxon>Oomycota</taxon>
        <taxon>Saprolegniomycetes</taxon>
        <taxon>Saprolegniales</taxon>
        <taxon>Verrucalvaceae</taxon>
        <taxon>Aphanomyces</taxon>
    </lineage>
</organism>
<dbReference type="AlphaFoldDB" id="A0A6G0WJ03"/>
<dbReference type="InterPro" id="IPR009836">
    <property type="entry name" value="GRDP-like"/>
</dbReference>
<comment type="caution">
    <text evidence="1">The sequence shown here is derived from an EMBL/GenBank/DDBJ whole genome shotgun (WGS) entry which is preliminary data.</text>
</comment>
<reference evidence="1 2" key="1">
    <citation type="submission" date="2019-07" db="EMBL/GenBank/DDBJ databases">
        <title>Genomics analysis of Aphanomyces spp. identifies a new class of oomycete effector associated with host adaptation.</title>
        <authorList>
            <person name="Gaulin E."/>
        </authorList>
    </citation>
    <scope>NUCLEOTIDE SEQUENCE [LARGE SCALE GENOMIC DNA]</scope>
    <source>
        <strain evidence="1 2">ATCC 201684</strain>
    </source>
</reference>
<name>A0A6G0WJ03_9STRA</name>
<evidence type="ECO:0000313" key="1">
    <source>
        <dbReference type="EMBL" id="KAF0727211.1"/>
    </source>
</evidence>
<evidence type="ECO:0000313" key="2">
    <source>
        <dbReference type="Proteomes" id="UP000481153"/>
    </source>
</evidence>
<keyword evidence="2" id="KW-1185">Reference proteome</keyword>